<dbReference type="EMBL" id="AP018218">
    <property type="protein sequence ID" value="BAY73207.1"/>
    <property type="molecule type" value="Genomic_DNA"/>
</dbReference>
<organism evidence="1 2">
    <name type="scientific">Trichormus variabilis NIES-23</name>
    <dbReference type="NCBI Taxonomy" id="1973479"/>
    <lineage>
        <taxon>Bacteria</taxon>
        <taxon>Bacillati</taxon>
        <taxon>Cyanobacteriota</taxon>
        <taxon>Cyanophyceae</taxon>
        <taxon>Nostocales</taxon>
        <taxon>Nostocaceae</taxon>
        <taxon>Trichormus</taxon>
    </lineage>
</organism>
<protein>
    <submittedName>
        <fullName evidence="1">Uncharacterized protein</fullName>
    </submittedName>
</protein>
<gene>
    <name evidence="1" type="ORF">NIES23_60350</name>
</gene>
<keyword evidence="1" id="KW-0614">Plasmid</keyword>
<dbReference type="Proteomes" id="UP000217507">
    <property type="component" value="Plasmid Plasmid2 dna"/>
</dbReference>
<dbReference type="AlphaFoldDB" id="A0A1Z4KW98"/>
<evidence type="ECO:0000313" key="1">
    <source>
        <dbReference type="EMBL" id="BAY73207.1"/>
    </source>
</evidence>
<proteinExistence type="predicted"/>
<name>A0A1Z4KW98_ANAVA</name>
<reference evidence="1 2" key="1">
    <citation type="submission" date="2017-06" db="EMBL/GenBank/DDBJ databases">
        <title>Genome sequencing of cyanobaciteial culture collection at National Institute for Environmental Studies (NIES).</title>
        <authorList>
            <person name="Hirose Y."/>
            <person name="Shimura Y."/>
            <person name="Fujisawa T."/>
            <person name="Nakamura Y."/>
            <person name="Kawachi M."/>
        </authorList>
    </citation>
    <scope>NUCLEOTIDE SEQUENCE [LARGE SCALE GENOMIC DNA]</scope>
    <source>
        <strain evidence="1 2">NIES-23</strain>
        <plasmid evidence="2">Plasmid Plasmid2 dna</plasmid>
    </source>
</reference>
<accession>A0A1Z4KW98</accession>
<sequence>MDKPIEYRCRIALESQESNVALVNFLKAKENLVLSERDKLFSALSAYWLPFAMRNAGCSDEELKQCAKNAVYRLKLHISYLVESFGLDLEDAVLQPATATKPIRPVIKTPKVELDLQPLTAPEASDHASQPDLEQLIHHEDDGTFEGLFN</sequence>
<geneLocation type="plasmid" evidence="1">
    <name>plasmid2</name>
</geneLocation>
<evidence type="ECO:0000313" key="2">
    <source>
        <dbReference type="Proteomes" id="UP000217507"/>
    </source>
</evidence>